<keyword evidence="1" id="KW-1133">Transmembrane helix</keyword>
<dbReference type="AlphaFoldDB" id="A0A7S4MV48"/>
<feature type="transmembrane region" description="Helical" evidence="1">
    <location>
        <begin position="325"/>
        <end position="347"/>
    </location>
</feature>
<name>A0A7S4MV48_9STRA</name>
<reference evidence="2" key="1">
    <citation type="submission" date="2021-01" db="EMBL/GenBank/DDBJ databases">
        <authorList>
            <person name="Corre E."/>
            <person name="Pelletier E."/>
            <person name="Niang G."/>
            <person name="Scheremetjew M."/>
            <person name="Finn R."/>
            <person name="Kale V."/>
            <person name="Holt S."/>
            <person name="Cochrane G."/>
            <person name="Meng A."/>
            <person name="Brown T."/>
            <person name="Cohen L."/>
        </authorList>
    </citation>
    <scope>NUCLEOTIDE SEQUENCE</scope>
    <source>
        <strain evidence="2">Isolate 1302-5</strain>
    </source>
</reference>
<keyword evidence="1" id="KW-0472">Membrane</keyword>
<organism evidence="2">
    <name type="scientific">Odontella aurita</name>
    <dbReference type="NCBI Taxonomy" id="265563"/>
    <lineage>
        <taxon>Eukaryota</taxon>
        <taxon>Sar</taxon>
        <taxon>Stramenopiles</taxon>
        <taxon>Ochrophyta</taxon>
        <taxon>Bacillariophyta</taxon>
        <taxon>Mediophyceae</taxon>
        <taxon>Biddulphiophycidae</taxon>
        <taxon>Eupodiscales</taxon>
        <taxon>Odontellaceae</taxon>
        <taxon>Odontella</taxon>
    </lineage>
</organism>
<gene>
    <name evidence="2" type="ORF">OAUR00152_LOCUS18442</name>
</gene>
<sequence length="376" mass="40592">MTATLIRYATFAAAAAAAACRETLASQTDSPSFLDVVAAVPGPIPVPGRRLGDEAGNSYSYLDDLTGQSVSYGTCIRVKIPQENDDDGNAYFYNGNYHAPSAAYASFYLCEQNGGGNDQCGACDYGTQYAMELGDFLQSQVGLAQNYCGACGAQCGRRRRAEEDEDEGENEANGGGNFQVNCKTCVDECALMLAGNEGNDETYYVECQESHQDENGIQYYSGPACDPDTGGIAIGLYYDEDCTIKSQMYDNGFAYNTFGTIEDMCIDCSNDGACDDLYGNSYHCFNGRDQLGGGDDDMPVCKTFKQATKEWTYAPAKSKNKAVPIIISVLLLGALGGIFAFLSYSYYIRHKRAADIQVPMASLDHDNTIPEDAQIT</sequence>
<keyword evidence="1" id="KW-0812">Transmembrane</keyword>
<dbReference type="PROSITE" id="PS51257">
    <property type="entry name" value="PROKAR_LIPOPROTEIN"/>
    <property type="match status" value="1"/>
</dbReference>
<evidence type="ECO:0000313" key="2">
    <source>
        <dbReference type="EMBL" id="CAE2245321.1"/>
    </source>
</evidence>
<evidence type="ECO:0000256" key="1">
    <source>
        <dbReference type="SAM" id="Phobius"/>
    </source>
</evidence>
<proteinExistence type="predicted"/>
<dbReference type="EMBL" id="HBKQ01027234">
    <property type="protein sequence ID" value="CAE2245321.1"/>
    <property type="molecule type" value="Transcribed_RNA"/>
</dbReference>
<accession>A0A7S4MV48</accession>
<protein>
    <submittedName>
        <fullName evidence="2">Uncharacterized protein</fullName>
    </submittedName>
</protein>